<keyword evidence="3 9" id="KW-0378">Hydrolase</keyword>
<feature type="site" description="Important for catalytic activity" evidence="7">
    <location>
        <position position="230"/>
    </location>
</feature>
<evidence type="ECO:0000256" key="6">
    <source>
        <dbReference type="PIRSR" id="PIRSR604808-2"/>
    </source>
</evidence>
<proteinExistence type="inferred from homology"/>
<sequence>MLALGILMALIVSWNINSVKSRLLHLIKFIEANQPDVLLLQEIKCEKHNFPFLELEELGYNIAVHGQKSYNGVAILSKSPTEDVFTALIEEPDFKEHARYIECFTRVHGLNLRVASVYVPQGTEVDSERFAFKLRFYKAMEARYRQILMQDEMLVAGGDYNVAPENIDVYDPKKLDGSLGFHLEERKSFRSLLNMGMKDSFRVLNPLSHEYSWWDYRSSGWQHHKGMRIDQILVSPNAANHLQSAGVYSEVRGWEKASDHAPIFCKLTNL</sequence>
<dbReference type="InterPro" id="IPR020847">
    <property type="entry name" value="AP_endonuclease_F1_BS"/>
</dbReference>
<evidence type="ECO:0000256" key="2">
    <source>
        <dbReference type="ARBA" id="ARBA00022723"/>
    </source>
</evidence>
<organism evidence="9 10">
    <name type="scientific">Candidatus Jidaibacter acanthamoebae</name>
    <dbReference type="NCBI Taxonomy" id="86105"/>
    <lineage>
        <taxon>Bacteria</taxon>
        <taxon>Pseudomonadati</taxon>
        <taxon>Pseudomonadota</taxon>
        <taxon>Alphaproteobacteria</taxon>
        <taxon>Rickettsiales</taxon>
        <taxon>Candidatus Midichloriaceae</taxon>
        <taxon>Candidatus Jidaibacter</taxon>
    </lineage>
</organism>
<evidence type="ECO:0000313" key="10">
    <source>
        <dbReference type="Proteomes" id="UP000031258"/>
    </source>
</evidence>
<dbReference type="EC" id="3.1.11.2" evidence="9"/>
<keyword evidence="10" id="KW-1185">Reference proteome</keyword>
<feature type="active site" evidence="5">
    <location>
        <position position="118"/>
    </location>
</feature>
<keyword evidence="2 6" id="KW-0479">Metal-binding</keyword>
<dbReference type="InterPro" id="IPR037493">
    <property type="entry name" value="ExoIII-like"/>
</dbReference>
<feature type="binding site" evidence="6">
    <location>
        <position position="42"/>
    </location>
    <ligand>
        <name>Mg(2+)</name>
        <dbReference type="ChEBI" id="CHEBI:18420"/>
        <label>1</label>
    </ligand>
</feature>
<dbReference type="STRING" id="86105.NF27_HQ00120"/>
<evidence type="ECO:0000256" key="5">
    <source>
        <dbReference type="PIRSR" id="PIRSR604808-1"/>
    </source>
</evidence>
<dbReference type="PROSITE" id="PS51435">
    <property type="entry name" value="AP_NUCLEASE_F1_4"/>
    <property type="match status" value="1"/>
</dbReference>
<dbReference type="InterPro" id="IPR005135">
    <property type="entry name" value="Endo/exonuclease/phosphatase"/>
</dbReference>
<feature type="binding site" evidence="6">
    <location>
        <position position="259"/>
    </location>
    <ligand>
        <name>Mg(2+)</name>
        <dbReference type="ChEBI" id="CHEBI:18420"/>
        <label>1</label>
    </ligand>
</feature>
<evidence type="ECO:0000313" key="9">
    <source>
        <dbReference type="EMBL" id="KIE04474.1"/>
    </source>
</evidence>
<accession>A0A0C1QFZ9</accession>
<evidence type="ECO:0000256" key="3">
    <source>
        <dbReference type="ARBA" id="ARBA00022801"/>
    </source>
</evidence>
<dbReference type="InterPro" id="IPR004808">
    <property type="entry name" value="AP_endonuc_1"/>
</dbReference>
<comment type="cofactor">
    <cofactor evidence="6">
        <name>Mg(2+)</name>
        <dbReference type="ChEBI" id="CHEBI:18420"/>
    </cofactor>
    <cofactor evidence="6">
        <name>Mn(2+)</name>
        <dbReference type="ChEBI" id="CHEBI:29035"/>
    </cofactor>
    <text evidence="6">Probably binds two magnesium or manganese ions per subunit.</text>
</comment>
<feature type="binding site" evidence="6">
    <location>
        <position position="15"/>
    </location>
    <ligand>
        <name>Mg(2+)</name>
        <dbReference type="ChEBI" id="CHEBI:18420"/>
        <label>1</label>
    </ligand>
</feature>
<gene>
    <name evidence="9" type="ORF">NF27_HQ00120</name>
</gene>
<dbReference type="PANTHER" id="PTHR43250">
    <property type="entry name" value="EXODEOXYRIBONUCLEASE III"/>
    <property type="match status" value="1"/>
</dbReference>
<dbReference type="Pfam" id="PF03372">
    <property type="entry name" value="Exo_endo_phos"/>
    <property type="match status" value="1"/>
</dbReference>
<dbReference type="GO" id="GO:0004519">
    <property type="term" value="F:endonuclease activity"/>
    <property type="evidence" value="ECO:0007669"/>
    <property type="project" value="InterPro"/>
</dbReference>
<dbReference type="EMBL" id="JSWE01000184">
    <property type="protein sequence ID" value="KIE04474.1"/>
    <property type="molecule type" value="Genomic_DNA"/>
</dbReference>
<dbReference type="PATRIC" id="fig|86105.3.peg.1649"/>
<name>A0A0C1QFZ9_9RICK</name>
<feature type="binding site" evidence="6">
    <location>
        <position position="159"/>
    </location>
    <ligand>
        <name>Mg(2+)</name>
        <dbReference type="ChEBI" id="CHEBI:18420"/>
        <label>1</label>
    </ligand>
</feature>
<comment type="caution">
    <text evidence="9">The sequence shown here is derived from an EMBL/GenBank/DDBJ whole genome shotgun (WGS) entry which is preliminary data.</text>
</comment>
<feature type="binding site" evidence="6">
    <location>
        <position position="260"/>
    </location>
    <ligand>
        <name>Mg(2+)</name>
        <dbReference type="ChEBI" id="CHEBI:18420"/>
        <label>1</label>
    </ligand>
</feature>
<dbReference type="NCBIfam" id="TIGR00195">
    <property type="entry name" value="exoDNase_III"/>
    <property type="match status" value="1"/>
</dbReference>
<evidence type="ECO:0000259" key="8">
    <source>
        <dbReference type="Pfam" id="PF03372"/>
    </source>
</evidence>
<evidence type="ECO:0000256" key="1">
    <source>
        <dbReference type="ARBA" id="ARBA00007092"/>
    </source>
</evidence>
<feature type="domain" description="Endonuclease/exonuclease/phosphatase" evidence="8">
    <location>
        <begin position="12"/>
        <end position="260"/>
    </location>
</feature>
<dbReference type="AlphaFoldDB" id="A0A0C1QFZ9"/>
<dbReference type="GO" id="GO:0008311">
    <property type="term" value="F:double-stranded DNA 3'-5' DNA exonuclease activity"/>
    <property type="evidence" value="ECO:0007669"/>
    <property type="project" value="UniProtKB-EC"/>
</dbReference>
<feature type="active site" description="Proton acceptor" evidence="5">
    <location>
        <position position="260"/>
    </location>
</feature>
<feature type="site" description="Transition state stabilizer" evidence="7">
    <location>
        <position position="161"/>
    </location>
</feature>
<evidence type="ECO:0000256" key="7">
    <source>
        <dbReference type="PIRSR" id="PIRSR604808-3"/>
    </source>
</evidence>
<dbReference type="PANTHER" id="PTHR43250:SF2">
    <property type="entry name" value="EXODEOXYRIBONUCLEASE III"/>
    <property type="match status" value="1"/>
</dbReference>
<dbReference type="Gene3D" id="3.60.10.10">
    <property type="entry name" value="Endonuclease/exonuclease/phosphatase"/>
    <property type="match status" value="1"/>
</dbReference>
<dbReference type="GO" id="GO:0046872">
    <property type="term" value="F:metal ion binding"/>
    <property type="evidence" value="ECO:0007669"/>
    <property type="project" value="UniProtKB-KW"/>
</dbReference>
<dbReference type="SUPFAM" id="SSF56219">
    <property type="entry name" value="DNase I-like"/>
    <property type="match status" value="1"/>
</dbReference>
<reference evidence="9 10" key="1">
    <citation type="submission" date="2014-11" db="EMBL/GenBank/DDBJ databases">
        <title>A Rickettsiales Symbiont of Amoebae With Ancient Features.</title>
        <authorList>
            <person name="Schulz F."/>
            <person name="Martijn J."/>
            <person name="Wascher F."/>
            <person name="Kostanjsek R."/>
            <person name="Ettema T.J."/>
            <person name="Horn M."/>
        </authorList>
    </citation>
    <scope>NUCLEOTIDE SEQUENCE [LARGE SCALE GENOMIC DNA]</scope>
    <source>
        <strain evidence="9 10">UWC36</strain>
    </source>
</reference>
<evidence type="ECO:0000256" key="4">
    <source>
        <dbReference type="ARBA" id="ARBA00022842"/>
    </source>
</evidence>
<dbReference type="PROSITE" id="PS00726">
    <property type="entry name" value="AP_NUCLEASE_F1_1"/>
    <property type="match status" value="1"/>
</dbReference>
<dbReference type="NCBIfam" id="TIGR00633">
    <property type="entry name" value="xth"/>
    <property type="match status" value="1"/>
</dbReference>
<comment type="similarity">
    <text evidence="1">Belongs to the DNA repair enzymes AP/ExoA family.</text>
</comment>
<dbReference type="GO" id="GO:0006281">
    <property type="term" value="P:DNA repair"/>
    <property type="evidence" value="ECO:0007669"/>
    <property type="project" value="InterPro"/>
</dbReference>
<protein>
    <submittedName>
        <fullName evidence="9">Exodeoxyribonuclease III</fullName>
        <ecNumber evidence="9">3.1.11.2</ecNumber>
    </submittedName>
</protein>
<keyword evidence="6" id="KW-0464">Manganese</keyword>
<feature type="site" description="Interaction with DNA substrate" evidence="7">
    <location>
        <position position="260"/>
    </location>
</feature>
<feature type="binding site" evidence="6">
    <location>
        <position position="161"/>
    </location>
    <ligand>
        <name>Mg(2+)</name>
        <dbReference type="ChEBI" id="CHEBI:18420"/>
        <label>1</label>
    </ligand>
</feature>
<dbReference type="GO" id="GO:0003677">
    <property type="term" value="F:DNA binding"/>
    <property type="evidence" value="ECO:0007669"/>
    <property type="project" value="InterPro"/>
</dbReference>
<dbReference type="CDD" id="cd09086">
    <property type="entry name" value="ExoIII-like_AP-endo"/>
    <property type="match status" value="1"/>
</dbReference>
<feature type="active site" description="Proton donor/acceptor" evidence="5">
    <location>
        <position position="159"/>
    </location>
</feature>
<keyword evidence="4 6" id="KW-0460">Magnesium</keyword>
<dbReference type="Proteomes" id="UP000031258">
    <property type="component" value="Unassembled WGS sequence"/>
</dbReference>
<dbReference type="InterPro" id="IPR036691">
    <property type="entry name" value="Endo/exonu/phosph_ase_sf"/>
</dbReference>